<organism evidence="2 3">
    <name type="scientific">Pinctada imbricata</name>
    <name type="common">Atlantic pearl-oyster</name>
    <name type="synonym">Pinctada martensii</name>
    <dbReference type="NCBI Taxonomy" id="66713"/>
    <lineage>
        <taxon>Eukaryota</taxon>
        <taxon>Metazoa</taxon>
        <taxon>Spiralia</taxon>
        <taxon>Lophotrochozoa</taxon>
        <taxon>Mollusca</taxon>
        <taxon>Bivalvia</taxon>
        <taxon>Autobranchia</taxon>
        <taxon>Pteriomorphia</taxon>
        <taxon>Pterioida</taxon>
        <taxon>Pterioidea</taxon>
        <taxon>Pteriidae</taxon>
        <taxon>Pinctada</taxon>
    </lineage>
</organism>
<dbReference type="AlphaFoldDB" id="A0AA88Y6L3"/>
<evidence type="ECO:0000313" key="2">
    <source>
        <dbReference type="EMBL" id="KAK3098901.1"/>
    </source>
</evidence>
<feature type="region of interest" description="Disordered" evidence="1">
    <location>
        <begin position="62"/>
        <end position="100"/>
    </location>
</feature>
<dbReference type="Pfam" id="PF10253">
    <property type="entry name" value="PRCC"/>
    <property type="match status" value="1"/>
</dbReference>
<feature type="region of interest" description="Disordered" evidence="1">
    <location>
        <begin position="12"/>
        <end position="34"/>
    </location>
</feature>
<keyword evidence="3" id="KW-1185">Reference proteome</keyword>
<dbReference type="PANTHER" id="PTHR13621:SF2">
    <property type="entry name" value="PROLINE-RICH PROTEIN PRCC"/>
    <property type="match status" value="1"/>
</dbReference>
<dbReference type="Proteomes" id="UP001186944">
    <property type="component" value="Unassembled WGS sequence"/>
</dbReference>
<proteinExistence type="predicted"/>
<dbReference type="PANTHER" id="PTHR13621">
    <property type="entry name" value="PROLINE-RICH PROTEIN PRCC"/>
    <property type="match status" value="1"/>
</dbReference>
<sequence length="135" mass="15978">MGFASQFSYFHTSHNRSGNNQSTYSDYGPVYQNQPDEELPELLRLQGKRKKGKEEIHFVDVNADDYTDPTEIHKHLSEEQTHQSHRKKDGPTSTQKRKHQITYLAHQAKERELELKNQWSQNRMTRKQTQAKYGF</sequence>
<accession>A0AA88Y6L3</accession>
<name>A0AA88Y6L3_PINIB</name>
<dbReference type="GO" id="GO:0005634">
    <property type="term" value="C:nucleus"/>
    <property type="evidence" value="ECO:0007669"/>
    <property type="project" value="TreeGrafter"/>
</dbReference>
<feature type="compositionally biased region" description="Polar residues" evidence="1">
    <location>
        <begin position="12"/>
        <end position="25"/>
    </location>
</feature>
<comment type="caution">
    <text evidence="2">The sequence shown here is derived from an EMBL/GenBank/DDBJ whole genome shotgun (WGS) entry which is preliminary data.</text>
</comment>
<reference evidence="2" key="1">
    <citation type="submission" date="2019-08" db="EMBL/GenBank/DDBJ databases">
        <title>The improved chromosome-level genome for the pearl oyster Pinctada fucata martensii using PacBio sequencing and Hi-C.</title>
        <authorList>
            <person name="Zheng Z."/>
        </authorList>
    </citation>
    <scope>NUCLEOTIDE SEQUENCE</scope>
    <source>
        <strain evidence="2">ZZ-2019</strain>
        <tissue evidence="2">Adductor muscle</tissue>
    </source>
</reference>
<dbReference type="InterPro" id="IPR018800">
    <property type="entry name" value="PRCC"/>
</dbReference>
<feature type="compositionally biased region" description="Polar residues" evidence="1">
    <location>
        <begin position="117"/>
        <end position="135"/>
    </location>
</feature>
<protein>
    <recommendedName>
        <fullName evidence="4">Proline-rich protein PRCC</fullName>
    </recommendedName>
</protein>
<evidence type="ECO:0008006" key="4">
    <source>
        <dbReference type="Google" id="ProtNLM"/>
    </source>
</evidence>
<feature type="compositionally biased region" description="Basic and acidic residues" evidence="1">
    <location>
        <begin position="70"/>
        <end position="82"/>
    </location>
</feature>
<gene>
    <name evidence="2" type="ORF">FSP39_024136</name>
</gene>
<evidence type="ECO:0000256" key="1">
    <source>
        <dbReference type="SAM" id="MobiDB-lite"/>
    </source>
</evidence>
<feature type="region of interest" description="Disordered" evidence="1">
    <location>
        <begin position="114"/>
        <end position="135"/>
    </location>
</feature>
<evidence type="ECO:0000313" key="3">
    <source>
        <dbReference type="Proteomes" id="UP001186944"/>
    </source>
</evidence>
<dbReference type="EMBL" id="VSWD01000007">
    <property type="protein sequence ID" value="KAK3098901.1"/>
    <property type="molecule type" value="Genomic_DNA"/>
</dbReference>